<dbReference type="Pfam" id="PF00449">
    <property type="entry name" value="Urease_alpha"/>
    <property type="match status" value="1"/>
</dbReference>
<dbReference type="SUPFAM" id="SSF51556">
    <property type="entry name" value="Metallo-dependent hydrolases"/>
    <property type="match status" value="1"/>
</dbReference>
<feature type="binding site" evidence="5">
    <location>
        <position position="274"/>
    </location>
    <ligand>
        <name>Ni(2+)</name>
        <dbReference type="ChEBI" id="CHEBI:49786"/>
        <label>2</label>
    </ligand>
</feature>
<comment type="caution">
    <text evidence="11">The sequence shown here is derived from an EMBL/GenBank/DDBJ whole genome shotgun (WGS) entry which is preliminary data.</text>
</comment>
<dbReference type="InterPro" id="IPR029754">
    <property type="entry name" value="Urease_Ni-bd"/>
</dbReference>
<dbReference type="EMBL" id="JALBUU010000004">
    <property type="protein sequence ID" value="MCI0752536.1"/>
    <property type="molecule type" value="Genomic_DNA"/>
</dbReference>
<comment type="catalytic activity">
    <reaction evidence="5 8">
        <text>urea + 2 H2O + H(+) = hydrogencarbonate + 2 NH4(+)</text>
        <dbReference type="Rhea" id="RHEA:20557"/>
        <dbReference type="ChEBI" id="CHEBI:15377"/>
        <dbReference type="ChEBI" id="CHEBI:15378"/>
        <dbReference type="ChEBI" id="CHEBI:16199"/>
        <dbReference type="ChEBI" id="CHEBI:17544"/>
        <dbReference type="ChEBI" id="CHEBI:28938"/>
        <dbReference type="EC" id="3.5.1.5"/>
    </reaction>
</comment>
<evidence type="ECO:0000256" key="4">
    <source>
        <dbReference type="ARBA" id="ARBA00022801"/>
    </source>
</evidence>
<feature type="binding site" evidence="5">
    <location>
        <position position="138"/>
    </location>
    <ligand>
        <name>Ni(2+)</name>
        <dbReference type="ChEBI" id="CHEBI:49786"/>
        <label>1</label>
    </ligand>
</feature>
<keyword evidence="5 7" id="KW-0963">Cytoplasm</keyword>
<dbReference type="InterPro" id="IPR005848">
    <property type="entry name" value="Urease_asu"/>
</dbReference>
<dbReference type="RefSeq" id="WP_120006497.1">
    <property type="nucleotide sequence ID" value="NZ_JALBUU010000004.1"/>
</dbReference>
<dbReference type="HAMAP" id="MF_01953">
    <property type="entry name" value="Urease_alpha"/>
    <property type="match status" value="1"/>
</dbReference>
<feature type="binding site" description="via carbamate group" evidence="5">
    <location>
        <position position="219"/>
    </location>
    <ligand>
        <name>Ni(2+)</name>
        <dbReference type="ChEBI" id="CHEBI:49786"/>
        <label>2</label>
    </ligand>
</feature>
<dbReference type="Proteomes" id="UP001201985">
    <property type="component" value="Unassembled WGS sequence"/>
</dbReference>
<reference evidence="11 12" key="1">
    <citation type="submission" date="2022-03" db="EMBL/GenBank/DDBJ databases">
        <title>Complete genome analysis of Roseomonas KG 17.1 : a prolific producer of plant growth promoters.</title>
        <authorList>
            <person name="Saadouli I."/>
            <person name="Najjari A."/>
            <person name="Mosbah A."/>
            <person name="Ouzari H.I."/>
        </authorList>
    </citation>
    <scope>NUCLEOTIDE SEQUENCE [LARGE SCALE GENOMIC DNA]</scope>
    <source>
        <strain evidence="11 12">KG17-1</strain>
    </source>
</reference>
<comment type="similarity">
    <text evidence="5 9">Belongs to the metallo-dependent hydrolases superfamily. Urease alpha subunit family.</text>
</comment>
<keyword evidence="4 5" id="KW-0378">Hydrolase</keyword>
<feature type="binding site" evidence="5">
    <location>
        <position position="136"/>
    </location>
    <ligand>
        <name>Ni(2+)</name>
        <dbReference type="ChEBI" id="CHEBI:49786"/>
        <label>1</label>
    </ligand>
</feature>
<keyword evidence="12" id="KW-1185">Reference proteome</keyword>
<keyword evidence="2 5" id="KW-0533">Nickel</keyword>
<dbReference type="PROSITE" id="PS51368">
    <property type="entry name" value="UREASE_3"/>
    <property type="match status" value="1"/>
</dbReference>
<dbReference type="PRINTS" id="PR01752">
    <property type="entry name" value="UREASE"/>
</dbReference>
<comment type="pathway">
    <text evidence="1 5">Nitrogen metabolism; urea degradation; CO(2) and NH(3) from urea (urease route): step 1/1.</text>
</comment>
<dbReference type="InterPro" id="IPR006680">
    <property type="entry name" value="Amidohydro-rel"/>
</dbReference>
<dbReference type="PROSITE" id="PS01120">
    <property type="entry name" value="UREASE_1"/>
    <property type="match status" value="1"/>
</dbReference>
<dbReference type="PANTHER" id="PTHR43440:SF1">
    <property type="entry name" value="UREASE"/>
    <property type="match status" value="1"/>
</dbReference>
<dbReference type="NCBIfam" id="TIGR01792">
    <property type="entry name" value="urease_alph"/>
    <property type="match status" value="1"/>
</dbReference>
<feature type="domain" description="Urease" evidence="10">
    <location>
        <begin position="131"/>
        <end position="569"/>
    </location>
</feature>
<comment type="subcellular location">
    <subcellularLocation>
        <location evidence="5 7">Cytoplasm</location>
    </subcellularLocation>
</comment>
<comment type="subunit">
    <text evidence="5">Heterotrimer of UreA (gamma), UreB (beta) and UreC (alpha) subunits. Three heterotrimers associate to form the active enzyme.</text>
</comment>
<organism evidence="11 12">
    <name type="scientific">Teichococcus vastitatis</name>
    <dbReference type="NCBI Taxonomy" id="2307076"/>
    <lineage>
        <taxon>Bacteria</taxon>
        <taxon>Pseudomonadati</taxon>
        <taxon>Pseudomonadota</taxon>
        <taxon>Alphaproteobacteria</taxon>
        <taxon>Acetobacterales</taxon>
        <taxon>Roseomonadaceae</taxon>
        <taxon>Roseomonas</taxon>
    </lineage>
</organism>
<sequence>MASRISRTAYAGMYGPTTGDRVRLADTELFAEVERDLTTYGEEVKFGGGKVIRDGMGQSQVTRAAGAMDTVITNALIIDHWGIVKADVGLRDGRIAAIGKAGNPDTQPGVDIVIGPGTEIIACEGRILTAGGIDPHIHFICPQQIEEALASGITTMFGGGTGPAHGTLATTATPGPWHMARMLQAAESFPMNLGFLGKGNAALPEALEEQIRAGACGLKLHEDWGTTPKAIDTCLTVADRMDVQIAIHSDTLNESGFVEDTIRAIGGRAIQAFHTEGAGGGHAPDILRVIGEPNFLPSSTNPTMPYTVNTVDEHLDMLMVCHHLDPRIAEDVAFAESRIRRETIAAEDILHDLGAISMMSSDSQAMGRVGEVIIRTWQCAHKMKQQRGRLAGEQGDNDNLRIRRYISKYTVNPAIAQGISAHVGSVEVGKLADLVMWSPAFFGVKPEMVLKAGSIAMAPMGDPNASIPTPQPVHYRPMFAGFGRAMQASSMTFVSRAAMEMDLAGQLGLRRVLLPVENTRRIGKKDMVLNDLLPRIEVDPETYEVRADGELLICEPAVVLPMAQRYFLF</sequence>
<evidence type="ECO:0000256" key="5">
    <source>
        <dbReference type="HAMAP-Rule" id="MF_01953"/>
    </source>
</evidence>
<dbReference type="GO" id="GO:0009039">
    <property type="term" value="F:urease activity"/>
    <property type="evidence" value="ECO:0007669"/>
    <property type="project" value="UniProtKB-EC"/>
</dbReference>
<dbReference type="InterPro" id="IPR017950">
    <property type="entry name" value="Urease_AS"/>
</dbReference>
<evidence type="ECO:0000256" key="2">
    <source>
        <dbReference type="ARBA" id="ARBA00022596"/>
    </source>
</evidence>
<evidence type="ECO:0000256" key="3">
    <source>
        <dbReference type="ARBA" id="ARBA00022723"/>
    </source>
</evidence>
<evidence type="ECO:0000313" key="12">
    <source>
        <dbReference type="Proteomes" id="UP001201985"/>
    </source>
</evidence>
<dbReference type="InterPro" id="IPR011612">
    <property type="entry name" value="Urease_alpha_N_dom"/>
</dbReference>
<feature type="binding site" evidence="5">
    <location>
        <position position="248"/>
    </location>
    <ligand>
        <name>Ni(2+)</name>
        <dbReference type="ChEBI" id="CHEBI:49786"/>
        <label>2</label>
    </ligand>
</feature>
<dbReference type="Gene3D" id="2.30.40.10">
    <property type="entry name" value="Urease, subunit C, domain 1"/>
    <property type="match status" value="1"/>
</dbReference>
<dbReference type="InterPro" id="IPR011059">
    <property type="entry name" value="Metal-dep_hydrolase_composite"/>
</dbReference>
<dbReference type="InterPro" id="IPR017951">
    <property type="entry name" value="Urease_asu_c"/>
</dbReference>
<evidence type="ECO:0000256" key="9">
    <source>
        <dbReference type="RuleBase" id="RU004158"/>
    </source>
</evidence>
<evidence type="ECO:0000259" key="10">
    <source>
        <dbReference type="PROSITE" id="PS51368"/>
    </source>
</evidence>
<feature type="active site" description="Proton donor" evidence="5 7">
    <location>
        <position position="322"/>
    </location>
</feature>
<gene>
    <name evidence="5 11" type="primary">ureC</name>
    <name evidence="11" type="ORF">MON41_01995</name>
</gene>
<feature type="binding site" description="via carbamate group" evidence="5">
    <location>
        <position position="219"/>
    </location>
    <ligand>
        <name>Ni(2+)</name>
        <dbReference type="ChEBI" id="CHEBI:49786"/>
        <label>1</label>
    </ligand>
</feature>
<protein>
    <recommendedName>
        <fullName evidence="5 6">Urease subunit alpha</fullName>
        <ecNumber evidence="5 6">3.5.1.5</ecNumber>
    </recommendedName>
    <alternativeName>
        <fullName evidence="5">Urea amidohydrolase subunit alpha</fullName>
    </alternativeName>
</protein>
<evidence type="ECO:0000256" key="8">
    <source>
        <dbReference type="RuleBase" id="RU000510"/>
    </source>
</evidence>
<feature type="binding site" evidence="5 7">
    <location>
        <position position="221"/>
    </location>
    <ligand>
        <name>substrate</name>
    </ligand>
</feature>
<dbReference type="SUPFAM" id="SSF51338">
    <property type="entry name" value="Composite domain of metallo-dependent hydrolases"/>
    <property type="match status" value="2"/>
</dbReference>
<dbReference type="InterPro" id="IPR032466">
    <property type="entry name" value="Metal_Hydrolase"/>
</dbReference>
<accession>A0ABS9VZR8</accession>
<dbReference type="PANTHER" id="PTHR43440">
    <property type="entry name" value="UREASE"/>
    <property type="match status" value="1"/>
</dbReference>
<comment type="PTM">
    <text evidence="5">Carboxylation allows a single lysine to coordinate two nickel ions.</text>
</comment>
<dbReference type="EC" id="3.5.1.5" evidence="5 6"/>
<proteinExistence type="inferred from homology"/>
<dbReference type="NCBIfam" id="NF009686">
    <property type="entry name" value="PRK13207.1"/>
    <property type="match status" value="1"/>
</dbReference>
<dbReference type="Gene3D" id="3.20.20.140">
    <property type="entry name" value="Metal-dependent hydrolases"/>
    <property type="match status" value="1"/>
</dbReference>
<dbReference type="NCBIfam" id="NF009685">
    <property type="entry name" value="PRK13206.1"/>
    <property type="match status" value="1"/>
</dbReference>
<feature type="binding site" evidence="5">
    <location>
        <position position="362"/>
    </location>
    <ligand>
        <name>Ni(2+)</name>
        <dbReference type="ChEBI" id="CHEBI:49786"/>
        <label>1</label>
    </ligand>
</feature>
<feature type="modified residue" description="N6-carboxylysine" evidence="5">
    <location>
        <position position="219"/>
    </location>
</feature>
<name>A0ABS9VZR8_9PROT</name>
<evidence type="ECO:0000256" key="1">
    <source>
        <dbReference type="ARBA" id="ARBA00004897"/>
    </source>
</evidence>
<dbReference type="Pfam" id="PF01979">
    <property type="entry name" value="Amidohydro_1"/>
    <property type="match status" value="1"/>
</dbReference>
<dbReference type="PROSITE" id="PS00145">
    <property type="entry name" value="UREASE_2"/>
    <property type="match status" value="1"/>
</dbReference>
<keyword evidence="3 5" id="KW-0479">Metal-binding</keyword>
<evidence type="ECO:0000256" key="6">
    <source>
        <dbReference type="NCBIfam" id="TIGR01792"/>
    </source>
</evidence>
<dbReference type="CDD" id="cd00375">
    <property type="entry name" value="Urease_alpha"/>
    <property type="match status" value="1"/>
</dbReference>
<evidence type="ECO:0000313" key="11">
    <source>
        <dbReference type="EMBL" id="MCI0752536.1"/>
    </source>
</evidence>
<evidence type="ECO:0000256" key="7">
    <source>
        <dbReference type="PROSITE-ProRule" id="PRU00700"/>
    </source>
</evidence>
<comment type="cofactor">
    <cofactor evidence="5 8">
        <name>Ni cation</name>
        <dbReference type="ChEBI" id="CHEBI:25516"/>
    </cofactor>
    <text evidence="5 8">Binds 2 nickel ions per subunit.</text>
</comment>
<dbReference type="InterPro" id="IPR050112">
    <property type="entry name" value="Urease_alpha_subunit"/>
</dbReference>